<protein>
    <submittedName>
        <fullName evidence="1">YncE family protein</fullName>
    </submittedName>
</protein>
<dbReference type="RefSeq" id="WP_106111028.1">
    <property type="nucleotide sequence ID" value="NZ_CAJFCM010000001.1"/>
</dbReference>
<keyword evidence="2" id="KW-1185">Reference proteome</keyword>
<dbReference type="Gene3D" id="2.130.10.10">
    <property type="entry name" value="YVTN repeat-like/Quinoprotein amine dehydrogenase"/>
    <property type="match status" value="2"/>
</dbReference>
<gene>
    <name evidence="1" type="ORF">LLW09_02525</name>
</gene>
<evidence type="ECO:0000313" key="2">
    <source>
        <dbReference type="Proteomes" id="UP001336015"/>
    </source>
</evidence>
<dbReference type="PANTHER" id="PTHR47197:SF3">
    <property type="entry name" value="DIHYDRO-HEME D1 DEHYDROGENASE"/>
    <property type="match status" value="1"/>
</dbReference>
<name>A0ABU6BM98_9PSED</name>
<organism evidence="1 2">
    <name type="scientific">Pseudomonas paracarnis</name>
    <dbReference type="NCBI Taxonomy" id="2750625"/>
    <lineage>
        <taxon>Bacteria</taxon>
        <taxon>Pseudomonadati</taxon>
        <taxon>Pseudomonadota</taxon>
        <taxon>Gammaproteobacteria</taxon>
        <taxon>Pseudomonadales</taxon>
        <taxon>Pseudomonadaceae</taxon>
        <taxon>Pseudomonas</taxon>
    </lineage>
</organism>
<accession>A0ABU6BM98</accession>
<proteinExistence type="predicted"/>
<dbReference type="EMBL" id="JAJGWQ010000001">
    <property type="protein sequence ID" value="MEB3781434.1"/>
    <property type="molecule type" value="Genomic_DNA"/>
</dbReference>
<dbReference type="PANTHER" id="PTHR47197">
    <property type="entry name" value="PROTEIN NIRF"/>
    <property type="match status" value="1"/>
</dbReference>
<evidence type="ECO:0000313" key="1">
    <source>
        <dbReference type="EMBL" id="MEB3781434.1"/>
    </source>
</evidence>
<dbReference type="Proteomes" id="UP001336015">
    <property type="component" value="Unassembled WGS sequence"/>
</dbReference>
<reference evidence="1 2" key="1">
    <citation type="journal article" date="2023" name="Int J Dairy Technol">
        <title>Genome based analysis of Pseudomonas paracarnis RQ057, a strain responsible for blue discoloration spoilage in processed cheese.</title>
        <authorList>
            <person name="Rodrigues Rd.S."/>
            <person name="Machado S.G."/>
            <person name="de Carvalho A.F."/>
            <person name="Nero L.A."/>
        </authorList>
    </citation>
    <scope>NUCLEOTIDE SEQUENCE [LARGE SCALE GENOMIC DNA]</scope>
    <source>
        <strain evidence="1 2">RQ057</strain>
    </source>
</reference>
<comment type="caution">
    <text evidence="1">The sequence shown here is derived from an EMBL/GenBank/DDBJ whole genome shotgun (WGS) entry which is preliminary data.</text>
</comment>
<dbReference type="InterPro" id="IPR051200">
    <property type="entry name" value="Host-pathogen_enzymatic-act"/>
</dbReference>
<dbReference type="SUPFAM" id="SSF50974">
    <property type="entry name" value="Nitrous oxide reductase, N-terminal domain"/>
    <property type="match status" value="1"/>
</dbReference>
<sequence>MTYDQLPILPPPLACLPAVARKKRSQDSIGRLPDALVPNGCTQIPFSDLELIIPNLTSIPNTDGALNNAALTVNALGVICILLAWAQQDEGDFVYLELNGIRVAHYTLTEDDEKQNKHVKLAIESVRFIDQAHNTLQAFVRRLSGTTDRTKTFSIWVDTKAPGGLDPQASTPIINENLARVTFEDPTIEAFGIVNPADAQKGVRVLVDNYPLNPLVDQVHHRKEGDVIYMSIGGWLVTHTVTHFEASGNAPIIMTINFGDWQKVTPGPNILEWYVRDKAGNQSIGFSIPRVIQNRVSGGTNPQLIEGHVTESEYDPVSDEEYIDKDAHSNDLNFEVPLRNHGWQVNDEIHVTYLGLTHTGSLKHTESYEVLQPNLVRVSIPLPLPFVKQLAEGRLMAFYERIRAGQPNTPSNAAIYSVRGTPVDNRRPAPVVHGLVGGTLPDINPVHITVPGAELPLSDKVDLIIEGRAANGNIVYERFTEIASGGDIDYLLDYRTFEPLEGSTFTAYYLVNNDAANPSQSVTVPVGDISISLPPPRSPEAPPPDHQFDELINKGNLKAFVDPHPSIWLNDEVRMVATGSKPGGSITSAWLKVTSVWYGSALPFTIARAIVLANKDASMALHWEVRTLPTDIPLKSLPLVVKVGAALQLSECPTLLEATPVSSCIMRLDPLNVWTPSPRITTFRVKYPMLESDLVTLRVVGKHGVGTPAIPSKPGKPEAGHDYISFSYLSNFVGAYVGESFEVYFEVLRDNVRTDSRRLTVEVDKFSDQTLNLLSVPAAAGGVIDTNKANSVQIRALPFFRAGLAVGIDLFSTTDLPLRRAIDITPAEASAGRTLDLIPADYLRELPDSSQVRIRGWISLDGTNCLDTAIYFNEATYRTRKAPGEIVREIEVGNGPTYIVASRDGKKVCVANGRTPSISVIDLENNTARTVNTVGSVIHGLALHPSNSNLYFSVEGSHYTQTTPILNTSNFTFRYPYWLGGSTQAICLNPGGLRLFMGHLGATTIYYWNTQTERSETYLHAQNSSRAIITNPQGTALYSVTEQTHRYNITTRTRTHVVANNGIASALAHSPLFATLERLFVCVPNLGKVDIYNTYNDGLTYVKSLTGLATPRGVAFHPVKPLAYVTEYASNTVRIIDTTTEELVGSIPGFNQPTGLACSEDGRYLFVCNFGNNTVAVVSV</sequence>
<dbReference type="InterPro" id="IPR019405">
    <property type="entry name" value="Lactonase_7-beta_prop"/>
</dbReference>
<dbReference type="InterPro" id="IPR015943">
    <property type="entry name" value="WD40/YVTN_repeat-like_dom_sf"/>
</dbReference>
<dbReference type="Pfam" id="PF10282">
    <property type="entry name" value="Lactonase"/>
    <property type="match status" value="1"/>
</dbReference>
<dbReference type="InterPro" id="IPR011045">
    <property type="entry name" value="N2O_reductase_N"/>
</dbReference>